<keyword evidence="9" id="KW-1185">Reference proteome</keyword>
<dbReference type="STRING" id="1314800.A0A1B7N2Y0"/>
<keyword evidence="1" id="KW-0479">Metal-binding</keyword>
<keyword evidence="2" id="KW-0677">Repeat</keyword>
<dbReference type="PROSITE" id="PS00028">
    <property type="entry name" value="ZINC_FINGER_C2H2_1"/>
    <property type="match status" value="2"/>
</dbReference>
<feature type="region of interest" description="Disordered" evidence="6">
    <location>
        <begin position="296"/>
        <end position="363"/>
    </location>
</feature>
<feature type="compositionally biased region" description="Acidic residues" evidence="6">
    <location>
        <begin position="418"/>
        <end position="432"/>
    </location>
</feature>
<dbReference type="Gene3D" id="3.30.160.60">
    <property type="entry name" value="Classic Zinc Finger"/>
    <property type="match status" value="2"/>
</dbReference>
<dbReference type="GO" id="GO:0010468">
    <property type="term" value="P:regulation of gene expression"/>
    <property type="evidence" value="ECO:0007669"/>
    <property type="project" value="TreeGrafter"/>
</dbReference>
<evidence type="ECO:0000313" key="8">
    <source>
        <dbReference type="EMBL" id="OAX39219.1"/>
    </source>
</evidence>
<feature type="region of interest" description="Disordered" evidence="6">
    <location>
        <begin position="457"/>
        <end position="521"/>
    </location>
</feature>
<dbReference type="InParanoid" id="A0A1B7N2Y0"/>
<dbReference type="SUPFAM" id="SSF57667">
    <property type="entry name" value="beta-beta-alpha zinc fingers"/>
    <property type="match status" value="1"/>
</dbReference>
<keyword evidence="3 5" id="KW-0863">Zinc-finger</keyword>
<feature type="region of interest" description="Disordered" evidence="6">
    <location>
        <begin position="152"/>
        <end position="176"/>
    </location>
</feature>
<dbReference type="OrthoDB" id="6365676at2759"/>
<gene>
    <name evidence="8" type="ORF">K503DRAFT_799832</name>
</gene>
<dbReference type="Pfam" id="PF00096">
    <property type="entry name" value="zf-C2H2"/>
    <property type="match status" value="2"/>
</dbReference>
<feature type="compositionally biased region" description="Low complexity" evidence="6">
    <location>
        <begin position="323"/>
        <end position="336"/>
    </location>
</feature>
<accession>A0A1B7N2Y0</accession>
<feature type="domain" description="C2H2-type" evidence="7">
    <location>
        <begin position="272"/>
        <end position="301"/>
    </location>
</feature>
<dbReference type="InterPro" id="IPR013087">
    <property type="entry name" value="Znf_C2H2_type"/>
</dbReference>
<feature type="region of interest" description="Disordered" evidence="6">
    <location>
        <begin position="414"/>
        <end position="444"/>
    </location>
</feature>
<evidence type="ECO:0000259" key="7">
    <source>
        <dbReference type="PROSITE" id="PS50157"/>
    </source>
</evidence>
<evidence type="ECO:0000256" key="1">
    <source>
        <dbReference type="ARBA" id="ARBA00022723"/>
    </source>
</evidence>
<proteinExistence type="predicted"/>
<evidence type="ECO:0000256" key="5">
    <source>
        <dbReference type="PROSITE-ProRule" id="PRU00042"/>
    </source>
</evidence>
<feature type="compositionally biased region" description="Low complexity" evidence="6">
    <location>
        <begin position="71"/>
        <end position="86"/>
    </location>
</feature>
<feature type="domain" description="C2H2-type" evidence="7">
    <location>
        <begin position="241"/>
        <end position="271"/>
    </location>
</feature>
<feature type="region of interest" description="Disordered" evidence="6">
    <location>
        <begin position="189"/>
        <end position="231"/>
    </location>
</feature>
<evidence type="ECO:0000256" key="3">
    <source>
        <dbReference type="ARBA" id="ARBA00022771"/>
    </source>
</evidence>
<feature type="compositionally biased region" description="Basic residues" evidence="6">
    <location>
        <begin position="343"/>
        <end position="352"/>
    </location>
</feature>
<dbReference type="SMART" id="SM00355">
    <property type="entry name" value="ZnF_C2H2"/>
    <property type="match status" value="2"/>
</dbReference>
<evidence type="ECO:0000256" key="2">
    <source>
        <dbReference type="ARBA" id="ARBA00022737"/>
    </source>
</evidence>
<dbReference type="PANTHER" id="PTHR16515">
    <property type="entry name" value="PR DOMAIN ZINC FINGER PROTEIN"/>
    <property type="match status" value="1"/>
</dbReference>
<dbReference type="InterPro" id="IPR050331">
    <property type="entry name" value="Zinc_finger"/>
</dbReference>
<dbReference type="PROSITE" id="PS50157">
    <property type="entry name" value="ZINC_FINGER_C2H2_2"/>
    <property type="match status" value="2"/>
</dbReference>
<feature type="compositionally biased region" description="Low complexity" evidence="6">
    <location>
        <begin position="481"/>
        <end position="500"/>
    </location>
</feature>
<feature type="compositionally biased region" description="Polar residues" evidence="6">
    <location>
        <begin position="100"/>
        <end position="111"/>
    </location>
</feature>
<evidence type="ECO:0000313" key="9">
    <source>
        <dbReference type="Proteomes" id="UP000092154"/>
    </source>
</evidence>
<dbReference type="GO" id="GO:0005634">
    <property type="term" value="C:nucleus"/>
    <property type="evidence" value="ECO:0007669"/>
    <property type="project" value="TreeGrafter"/>
</dbReference>
<keyword evidence="4" id="KW-0862">Zinc</keyword>
<protein>
    <recommendedName>
        <fullName evidence="7">C2H2-type domain-containing protein</fullName>
    </recommendedName>
</protein>
<dbReference type="InterPro" id="IPR036236">
    <property type="entry name" value="Znf_C2H2_sf"/>
</dbReference>
<sequence length="521" mass="56782">MESPQSPFNQTSGALPTPLQDEDTLVDLNSSDNLVRVNFALYSVVLFTRVTPLLLWQYNALQGSPQPSIDSNSTSRRVTRSQTTGRPTVRWGKHGRGDPSDTSYRGSSASLKRSFDARAVDDETDVEADQDPAYVPSKLLKMEPTMLISESSSATVVEDPPQPKEPTPVFEPSETPMPGEYTFLDASSSSFTSERRGPRIRTAPPIPVPNLTKKSRGRRVPTAVDDTTEGEAIEGRKGRVYVCKVEDCGKCFSRGEHLKRHIRSIHTHEKPFDCPHPTCDKRFNRNDNLLQHLRVHKGDNSSQTSVDSAHPAAPEEETPDAGSSSTQAATQRASSSKTGATRRAVRPARKSKSAASTPPIHPARLAASRAAARNAPLTLPRTYSLPPLPSIAPPYNPTAAVFMNNTNIAVSSLRTSMDEETDHEQETEVSEDESNRRQTTHSLSDLRSMYNFRDAFSSAPLAPRKDLARGNSLPTEEALDSAPTSAGPEPSSSPSPASMSREGPDEVHMSAPHSPLTVETR</sequence>
<dbReference type="GO" id="GO:0008270">
    <property type="term" value="F:zinc ion binding"/>
    <property type="evidence" value="ECO:0007669"/>
    <property type="project" value="UniProtKB-KW"/>
</dbReference>
<dbReference type="FunFam" id="3.30.160.60:FF:002343">
    <property type="entry name" value="Zinc finger protein 33A"/>
    <property type="match status" value="1"/>
</dbReference>
<reference evidence="8 9" key="1">
    <citation type="submission" date="2016-06" db="EMBL/GenBank/DDBJ databases">
        <title>Comparative genomics of the ectomycorrhizal sister species Rhizopogon vinicolor and Rhizopogon vesiculosus (Basidiomycota: Boletales) reveals a divergence of the mating type B locus.</title>
        <authorList>
            <consortium name="DOE Joint Genome Institute"/>
            <person name="Mujic A.B."/>
            <person name="Kuo A."/>
            <person name="Tritt A."/>
            <person name="Lipzen A."/>
            <person name="Chen C."/>
            <person name="Johnson J."/>
            <person name="Sharma A."/>
            <person name="Barry K."/>
            <person name="Grigoriev I.V."/>
            <person name="Spatafora J.W."/>
        </authorList>
    </citation>
    <scope>NUCLEOTIDE SEQUENCE [LARGE SCALE GENOMIC DNA]</scope>
    <source>
        <strain evidence="8 9">AM-OR11-026</strain>
    </source>
</reference>
<dbReference type="EMBL" id="KV448258">
    <property type="protein sequence ID" value="OAX39219.1"/>
    <property type="molecule type" value="Genomic_DNA"/>
</dbReference>
<feature type="compositionally biased region" description="Polar residues" evidence="6">
    <location>
        <begin position="1"/>
        <end position="14"/>
    </location>
</feature>
<evidence type="ECO:0000256" key="4">
    <source>
        <dbReference type="ARBA" id="ARBA00022833"/>
    </source>
</evidence>
<dbReference type="Proteomes" id="UP000092154">
    <property type="component" value="Unassembled WGS sequence"/>
</dbReference>
<organism evidence="8 9">
    <name type="scientific">Rhizopogon vinicolor AM-OR11-026</name>
    <dbReference type="NCBI Taxonomy" id="1314800"/>
    <lineage>
        <taxon>Eukaryota</taxon>
        <taxon>Fungi</taxon>
        <taxon>Dikarya</taxon>
        <taxon>Basidiomycota</taxon>
        <taxon>Agaricomycotina</taxon>
        <taxon>Agaricomycetes</taxon>
        <taxon>Agaricomycetidae</taxon>
        <taxon>Boletales</taxon>
        <taxon>Suillineae</taxon>
        <taxon>Rhizopogonaceae</taxon>
        <taxon>Rhizopogon</taxon>
    </lineage>
</organism>
<evidence type="ECO:0000256" key="6">
    <source>
        <dbReference type="SAM" id="MobiDB-lite"/>
    </source>
</evidence>
<dbReference type="PANTHER" id="PTHR16515:SF58">
    <property type="entry name" value="ZINC FINGER PROTEIN 22"/>
    <property type="match status" value="1"/>
</dbReference>
<feature type="region of interest" description="Disordered" evidence="6">
    <location>
        <begin position="1"/>
        <end position="21"/>
    </location>
</feature>
<dbReference type="AlphaFoldDB" id="A0A1B7N2Y0"/>
<feature type="region of interest" description="Disordered" evidence="6">
    <location>
        <begin position="64"/>
        <end position="111"/>
    </location>
</feature>
<name>A0A1B7N2Y0_9AGAM</name>